<dbReference type="EMBL" id="KV429032">
    <property type="protein sequence ID" value="KZT74949.1"/>
    <property type="molecule type" value="Genomic_DNA"/>
</dbReference>
<evidence type="ECO:0000313" key="1">
    <source>
        <dbReference type="EMBL" id="KZT74949.1"/>
    </source>
</evidence>
<protein>
    <submittedName>
        <fullName evidence="1">Uncharacterized protein</fullName>
    </submittedName>
</protein>
<proteinExistence type="predicted"/>
<organism evidence="1 2">
    <name type="scientific">Daedalea quercina L-15889</name>
    <dbReference type="NCBI Taxonomy" id="1314783"/>
    <lineage>
        <taxon>Eukaryota</taxon>
        <taxon>Fungi</taxon>
        <taxon>Dikarya</taxon>
        <taxon>Basidiomycota</taxon>
        <taxon>Agaricomycotina</taxon>
        <taxon>Agaricomycetes</taxon>
        <taxon>Polyporales</taxon>
        <taxon>Fomitopsis</taxon>
    </lineage>
</organism>
<gene>
    <name evidence="1" type="ORF">DAEQUDRAFT_14689</name>
</gene>
<dbReference type="Proteomes" id="UP000076727">
    <property type="component" value="Unassembled WGS sequence"/>
</dbReference>
<evidence type="ECO:0000313" key="2">
    <source>
        <dbReference type="Proteomes" id="UP000076727"/>
    </source>
</evidence>
<keyword evidence="2" id="KW-1185">Reference proteome</keyword>
<reference evidence="1 2" key="1">
    <citation type="journal article" date="2016" name="Mol. Biol. Evol.">
        <title>Comparative Genomics of Early-Diverging Mushroom-Forming Fungi Provides Insights into the Origins of Lignocellulose Decay Capabilities.</title>
        <authorList>
            <person name="Nagy L.G."/>
            <person name="Riley R."/>
            <person name="Tritt A."/>
            <person name="Adam C."/>
            <person name="Daum C."/>
            <person name="Floudas D."/>
            <person name="Sun H."/>
            <person name="Yadav J.S."/>
            <person name="Pangilinan J."/>
            <person name="Larsson K.H."/>
            <person name="Matsuura K."/>
            <person name="Barry K."/>
            <person name="Labutti K."/>
            <person name="Kuo R."/>
            <person name="Ohm R.A."/>
            <person name="Bhattacharya S.S."/>
            <person name="Shirouzu T."/>
            <person name="Yoshinaga Y."/>
            <person name="Martin F.M."/>
            <person name="Grigoriev I.V."/>
            <person name="Hibbett D.S."/>
        </authorList>
    </citation>
    <scope>NUCLEOTIDE SEQUENCE [LARGE SCALE GENOMIC DNA]</scope>
    <source>
        <strain evidence="1 2">L-15889</strain>
    </source>
</reference>
<sequence>MVCAVGGKKPPLGRPEKFENACSFLQVRIWERHCLIEPGGARSSAVTASIPATAPRRLPPAIHTACQHLSPPSTDPLAALSLRGNEHSRRAGAAAQYLGGRTDGLCGADQPAERETSRGTTVVAGDRCFQPRSMCSPYIWAFTRQLCANILPKSGDTPHSGRHLLCESHKIRPGSPRTPL</sequence>
<dbReference type="AlphaFoldDB" id="A0A165UIB4"/>
<accession>A0A165UIB4</accession>
<name>A0A165UIB4_9APHY</name>